<organism evidence="1 2">
    <name type="scientific">Seminavis robusta</name>
    <dbReference type="NCBI Taxonomy" id="568900"/>
    <lineage>
        <taxon>Eukaryota</taxon>
        <taxon>Sar</taxon>
        <taxon>Stramenopiles</taxon>
        <taxon>Ochrophyta</taxon>
        <taxon>Bacillariophyta</taxon>
        <taxon>Bacillariophyceae</taxon>
        <taxon>Bacillariophycidae</taxon>
        <taxon>Naviculales</taxon>
        <taxon>Naviculaceae</taxon>
        <taxon>Seminavis</taxon>
    </lineage>
</organism>
<proteinExistence type="predicted"/>
<reference evidence="1" key="1">
    <citation type="submission" date="2020-06" db="EMBL/GenBank/DDBJ databases">
        <authorList>
            <consortium name="Plant Systems Biology data submission"/>
        </authorList>
    </citation>
    <scope>NUCLEOTIDE SEQUENCE</scope>
    <source>
        <strain evidence="1">D6</strain>
    </source>
</reference>
<dbReference type="EMBL" id="CAICTM010000637">
    <property type="protein sequence ID" value="CAB9514207.1"/>
    <property type="molecule type" value="Genomic_DNA"/>
</dbReference>
<protein>
    <submittedName>
        <fullName evidence="1">Uncharacterized protein</fullName>
    </submittedName>
</protein>
<sequence length="171" mass="19262">MTMQKPVTAKSTKSVKFSTAGPTFITNSMISMPSYALSDSLKERLWLDSEEIAAMIQNQDQESAAQVRGLSPKQYKHRHGFVQTILAQQEEQREELGGTDERGIRMMACALSKPDQKKALQLARLDAMEAHDIHRSSACYTDSPLKSIEEYTRRTTFVPVRRRRVATARGA</sequence>
<dbReference type="Proteomes" id="UP001153069">
    <property type="component" value="Unassembled WGS sequence"/>
</dbReference>
<evidence type="ECO:0000313" key="2">
    <source>
        <dbReference type="Proteomes" id="UP001153069"/>
    </source>
</evidence>
<accession>A0A9N8E404</accession>
<keyword evidence="2" id="KW-1185">Reference proteome</keyword>
<comment type="caution">
    <text evidence="1">The sequence shown here is derived from an EMBL/GenBank/DDBJ whole genome shotgun (WGS) entry which is preliminary data.</text>
</comment>
<dbReference type="AlphaFoldDB" id="A0A9N8E404"/>
<gene>
    <name evidence="1" type="ORF">SEMRO_638_G179670.1</name>
</gene>
<evidence type="ECO:0000313" key="1">
    <source>
        <dbReference type="EMBL" id="CAB9514207.1"/>
    </source>
</evidence>
<name>A0A9N8E404_9STRA</name>